<evidence type="ECO:0000256" key="3">
    <source>
        <dbReference type="ARBA" id="ARBA00022679"/>
    </source>
</evidence>
<dbReference type="InterPro" id="IPR036397">
    <property type="entry name" value="RNaseH_sf"/>
</dbReference>
<keyword evidence="6" id="KW-0239">DNA-directed DNA polymerase</keyword>
<evidence type="ECO:0000313" key="10">
    <source>
        <dbReference type="EMBL" id="KAE9536164.1"/>
    </source>
</evidence>
<dbReference type="Gene3D" id="3.30.420.10">
    <property type="entry name" value="Ribonuclease H-like superfamily/Ribonuclease H"/>
    <property type="match status" value="1"/>
</dbReference>
<dbReference type="PANTHER" id="PTHR31511:SF12">
    <property type="entry name" value="RHO TERMINATION FACTOR N-TERMINAL DOMAIN-CONTAINING PROTEIN"/>
    <property type="match status" value="1"/>
</dbReference>
<evidence type="ECO:0000256" key="4">
    <source>
        <dbReference type="ARBA" id="ARBA00022695"/>
    </source>
</evidence>
<comment type="catalytic activity">
    <reaction evidence="8">
        <text>DNA(n) + a 2'-deoxyribonucleoside 5'-triphosphate = DNA(n+1) + diphosphate</text>
        <dbReference type="Rhea" id="RHEA:22508"/>
        <dbReference type="Rhea" id="RHEA-COMP:17339"/>
        <dbReference type="Rhea" id="RHEA-COMP:17340"/>
        <dbReference type="ChEBI" id="CHEBI:33019"/>
        <dbReference type="ChEBI" id="CHEBI:61560"/>
        <dbReference type="ChEBI" id="CHEBI:173112"/>
        <dbReference type="EC" id="2.7.7.7"/>
    </reaction>
</comment>
<dbReference type="InterPro" id="IPR043502">
    <property type="entry name" value="DNA/RNA_pol_sf"/>
</dbReference>
<comment type="caution">
    <text evidence="10">The sequence shown here is derived from an EMBL/GenBank/DDBJ whole genome shotgun (WGS) entry which is preliminary data.</text>
</comment>
<sequence length="454" mass="52831">MYQRSYWVNTTYQQHQLSTEEPDVTRHFVDTVTDISLKIEKLLMTNLTMNMSADNVQAHEAATHCNLCKIEFSPPSEILRRKTADHCHLLGKYCQALRHVCNRKLQTQNFVPIFFHNLSNYDTHLIVIELGHDTQTIKVIPNIEEKYISFTKYVSSKFSIRFIDTFRFMVTSLSSLAKNLITPGLENIRERAKVFTGDDMPLVTRKGVYPYEYTDSWNKLDDRLLPRNTLTESEIKEEEFDHAKEVWDYFSCKTLGDYSNLYLKIDVLLFADVFENFRDVCMTTYNLDAAHYFTTSGLSFHTMLKYTGNKKLELLTDYDMLLMFENGIRGRLVQGQHAVTTYTIEQWQSTVTSTGLNPTCDGLDSLTATSDKGRIYEVDMSYQLHDNHNDLPFLPQNSIPRGSKTNYVIHYRNLRQAIKNVIQFNQLAWLAEYIKLNTEMKKKAGNDFERDSLS</sequence>
<evidence type="ECO:0000256" key="5">
    <source>
        <dbReference type="ARBA" id="ARBA00022705"/>
    </source>
</evidence>
<comment type="similarity">
    <text evidence="1">Belongs to the DNA polymerase type-B family.</text>
</comment>
<feature type="domain" description="DNA-directed DNA polymerase family B mitochondria/virus" evidence="9">
    <location>
        <begin position="112"/>
        <end position="311"/>
    </location>
</feature>
<keyword evidence="3" id="KW-0808">Transferase</keyword>
<evidence type="ECO:0000313" key="11">
    <source>
        <dbReference type="Proteomes" id="UP000475862"/>
    </source>
</evidence>
<keyword evidence="5" id="KW-0235">DNA replication</keyword>
<dbReference type="SUPFAM" id="SSF53098">
    <property type="entry name" value="Ribonuclease H-like"/>
    <property type="match status" value="1"/>
</dbReference>
<dbReference type="OrthoDB" id="414982at2759"/>
<dbReference type="GO" id="GO:0042575">
    <property type="term" value="C:DNA polymerase complex"/>
    <property type="evidence" value="ECO:0007669"/>
    <property type="project" value="UniProtKB-ARBA"/>
</dbReference>
<keyword evidence="4" id="KW-0548">Nucleotidyltransferase</keyword>
<dbReference type="PANTHER" id="PTHR31511">
    <property type="entry name" value="PROTEIN CBG23764"/>
    <property type="match status" value="1"/>
</dbReference>
<dbReference type="Proteomes" id="UP000475862">
    <property type="component" value="Unassembled WGS sequence"/>
</dbReference>
<evidence type="ECO:0000256" key="7">
    <source>
        <dbReference type="ARBA" id="ARBA00023125"/>
    </source>
</evidence>
<protein>
    <recommendedName>
        <fullName evidence="2">DNA-directed DNA polymerase</fullName>
        <ecNumber evidence="2">2.7.7.7</ecNumber>
    </recommendedName>
</protein>
<evidence type="ECO:0000256" key="2">
    <source>
        <dbReference type="ARBA" id="ARBA00012417"/>
    </source>
</evidence>
<dbReference type="GO" id="GO:0000166">
    <property type="term" value="F:nucleotide binding"/>
    <property type="evidence" value="ECO:0007669"/>
    <property type="project" value="InterPro"/>
</dbReference>
<accession>A0A6G0TNH6</accession>
<reference evidence="10 11" key="1">
    <citation type="submission" date="2019-08" db="EMBL/GenBank/DDBJ databases">
        <title>The genome of the soybean aphid Biotype 1, its phylome, world population structure and adaptation to the North American continent.</title>
        <authorList>
            <person name="Giordano R."/>
            <person name="Donthu R.K."/>
            <person name="Hernandez A.G."/>
            <person name="Wright C.L."/>
            <person name="Zimin A.V."/>
        </authorList>
    </citation>
    <scope>NUCLEOTIDE SEQUENCE [LARGE SCALE GENOMIC DNA]</scope>
    <source>
        <tissue evidence="10">Whole aphids</tissue>
    </source>
</reference>
<dbReference type="InterPro" id="IPR004868">
    <property type="entry name" value="DNA-dir_DNA_pol_B_mt/vir"/>
</dbReference>
<dbReference type="GO" id="GO:0006260">
    <property type="term" value="P:DNA replication"/>
    <property type="evidence" value="ECO:0007669"/>
    <property type="project" value="UniProtKB-KW"/>
</dbReference>
<proteinExistence type="inferred from homology"/>
<dbReference type="GO" id="GO:0003887">
    <property type="term" value="F:DNA-directed DNA polymerase activity"/>
    <property type="evidence" value="ECO:0007669"/>
    <property type="project" value="UniProtKB-KW"/>
</dbReference>
<evidence type="ECO:0000256" key="6">
    <source>
        <dbReference type="ARBA" id="ARBA00022932"/>
    </source>
</evidence>
<gene>
    <name evidence="10" type="ORF">AGLY_007387</name>
</gene>
<dbReference type="AlphaFoldDB" id="A0A6G0TNH6"/>
<dbReference type="EC" id="2.7.7.7" evidence="2"/>
<dbReference type="EMBL" id="VYZN01000024">
    <property type="protein sequence ID" value="KAE9536164.1"/>
    <property type="molecule type" value="Genomic_DNA"/>
</dbReference>
<dbReference type="InterPro" id="IPR012337">
    <property type="entry name" value="RNaseH-like_sf"/>
</dbReference>
<dbReference type="Pfam" id="PF03175">
    <property type="entry name" value="DNA_pol_B_2"/>
    <property type="match status" value="1"/>
</dbReference>
<dbReference type="SUPFAM" id="SSF56672">
    <property type="entry name" value="DNA/RNA polymerases"/>
    <property type="match status" value="1"/>
</dbReference>
<evidence type="ECO:0000256" key="8">
    <source>
        <dbReference type="ARBA" id="ARBA00049244"/>
    </source>
</evidence>
<evidence type="ECO:0000259" key="9">
    <source>
        <dbReference type="Pfam" id="PF03175"/>
    </source>
</evidence>
<organism evidence="10 11">
    <name type="scientific">Aphis glycines</name>
    <name type="common">Soybean aphid</name>
    <dbReference type="NCBI Taxonomy" id="307491"/>
    <lineage>
        <taxon>Eukaryota</taxon>
        <taxon>Metazoa</taxon>
        <taxon>Ecdysozoa</taxon>
        <taxon>Arthropoda</taxon>
        <taxon>Hexapoda</taxon>
        <taxon>Insecta</taxon>
        <taxon>Pterygota</taxon>
        <taxon>Neoptera</taxon>
        <taxon>Paraneoptera</taxon>
        <taxon>Hemiptera</taxon>
        <taxon>Sternorrhyncha</taxon>
        <taxon>Aphidomorpha</taxon>
        <taxon>Aphidoidea</taxon>
        <taxon>Aphididae</taxon>
        <taxon>Aphidini</taxon>
        <taxon>Aphis</taxon>
        <taxon>Aphis</taxon>
    </lineage>
</organism>
<dbReference type="GO" id="GO:0003677">
    <property type="term" value="F:DNA binding"/>
    <property type="evidence" value="ECO:0007669"/>
    <property type="project" value="UniProtKB-KW"/>
</dbReference>
<name>A0A6G0TNH6_APHGL</name>
<keyword evidence="11" id="KW-1185">Reference proteome</keyword>
<keyword evidence="7" id="KW-0238">DNA-binding</keyword>
<evidence type="ECO:0000256" key="1">
    <source>
        <dbReference type="ARBA" id="ARBA00005755"/>
    </source>
</evidence>